<name>A0ABN2EMP8_9ACTN</name>
<dbReference type="PROSITE" id="PS00455">
    <property type="entry name" value="AMP_BINDING"/>
    <property type="match status" value="1"/>
</dbReference>
<dbReference type="InterPro" id="IPR000873">
    <property type="entry name" value="AMP-dep_synth/lig_dom"/>
</dbReference>
<dbReference type="Proteomes" id="UP001500393">
    <property type="component" value="Unassembled WGS sequence"/>
</dbReference>
<dbReference type="Pfam" id="PF00501">
    <property type="entry name" value="AMP-binding"/>
    <property type="match status" value="1"/>
</dbReference>
<dbReference type="InterPro" id="IPR020845">
    <property type="entry name" value="AMP-binding_CS"/>
</dbReference>
<evidence type="ECO:0000259" key="3">
    <source>
        <dbReference type="Pfam" id="PF00501"/>
    </source>
</evidence>
<dbReference type="GO" id="GO:0016874">
    <property type="term" value="F:ligase activity"/>
    <property type="evidence" value="ECO:0007669"/>
    <property type="project" value="UniProtKB-KW"/>
</dbReference>
<evidence type="ECO:0000256" key="1">
    <source>
        <dbReference type="ARBA" id="ARBA00022598"/>
    </source>
</evidence>
<dbReference type="Gene3D" id="3.30.300.30">
    <property type="match status" value="1"/>
</dbReference>
<dbReference type="InterPro" id="IPR045851">
    <property type="entry name" value="AMP-bd_C_sf"/>
</dbReference>
<evidence type="ECO:0000313" key="4">
    <source>
        <dbReference type="EMBL" id="GAA1608020.1"/>
    </source>
</evidence>
<dbReference type="InterPro" id="IPR042099">
    <property type="entry name" value="ANL_N_sf"/>
</dbReference>
<feature type="region of interest" description="Disordered" evidence="2">
    <location>
        <begin position="531"/>
        <end position="559"/>
    </location>
</feature>
<sequence>MRSLRAQLAADPSIGAGNVLASVIAHGADLTGPGLTFDTAVDHFPAEHPLTLGELDDRVQARTSWLRDRGIGRRDVVAIWATEAADIVLSYLALTRVGAIPALMNGKMAPAIADEYIRRLRVTGVLADAAHRPLLQEAPILGEPKELGSGDPAKAPEHYRHHQDDPVVITHTSGTTGVPKAVLHSHTTLYAALKHLLTMPQAQGTNRILNALPIPHTATILMVNQVLGNRAEMLLLSSQDAPTVLRKIESWKPHGVYGFAVTWAGLAREDLSKHDLDSVRMWFNTGDCAHEPHIRKLVSVGTRETVTKQGRTTVRGSHFIDGLGSSEMGHNGFHVTHTIDSEHYGRCIGKPYQFAEATVLDSNGSELPPGKVGLLGFKSPSVSPGYWNDSVNTYKFRLNGWFLTGDLVYRDETGHYFHLDRVPDAVAGFDGPQLYTSMSEERILAALPEVLDCTVIIVQDDGRFVTDILLELSSTADPAADRDARVREAVGEEVAATIRRMSVVGQDDVPVTVTGKVRKVALRAERASGGEASSGALVSATQSTGGAGGGESIEARAGR</sequence>
<feature type="domain" description="AMP-dependent synthetase/ligase" evidence="3">
    <location>
        <begin position="47"/>
        <end position="387"/>
    </location>
</feature>
<dbReference type="EMBL" id="BAAAOS010000056">
    <property type="protein sequence ID" value="GAA1608020.1"/>
    <property type="molecule type" value="Genomic_DNA"/>
</dbReference>
<evidence type="ECO:0000256" key="2">
    <source>
        <dbReference type="SAM" id="MobiDB-lite"/>
    </source>
</evidence>
<keyword evidence="5" id="KW-1185">Reference proteome</keyword>
<proteinExistence type="predicted"/>
<organism evidence="4 5">
    <name type="scientific">Kribbella sancticallisti</name>
    <dbReference type="NCBI Taxonomy" id="460087"/>
    <lineage>
        <taxon>Bacteria</taxon>
        <taxon>Bacillati</taxon>
        <taxon>Actinomycetota</taxon>
        <taxon>Actinomycetes</taxon>
        <taxon>Propionibacteriales</taxon>
        <taxon>Kribbellaceae</taxon>
        <taxon>Kribbella</taxon>
    </lineage>
</organism>
<accession>A0ABN2EMP8</accession>
<keyword evidence="1 4" id="KW-0436">Ligase</keyword>
<evidence type="ECO:0000313" key="5">
    <source>
        <dbReference type="Proteomes" id="UP001500393"/>
    </source>
</evidence>
<dbReference type="PANTHER" id="PTHR43352">
    <property type="entry name" value="ACETYL-COA SYNTHETASE"/>
    <property type="match status" value="1"/>
</dbReference>
<dbReference type="SUPFAM" id="SSF56801">
    <property type="entry name" value="Acetyl-CoA synthetase-like"/>
    <property type="match status" value="1"/>
</dbReference>
<dbReference type="RefSeq" id="WP_344221293.1">
    <property type="nucleotide sequence ID" value="NZ_BAAAOS010000056.1"/>
</dbReference>
<dbReference type="PANTHER" id="PTHR43352:SF1">
    <property type="entry name" value="ANTHRANILATE--COA LIGASE"/>
    <property type="match status" value="1"/>
</dbReference>
<comment type="caution">
    <text evidence="4">The sequence shown here is derived from an EMBL/GenBank/DDBJ whole genome shotgun (WGS) entry which is preliminary data.</text>
</comment>
<dbReference type="Gene3D" id="3.40.50.12780">
    <property type="entry name" value="N-terminal domain of ligase-like"/>
    <property type="match status" value="1"/>
</dbReference>
<reference evidence="4 5" key="1">
    <citation type="journal article" date="2019" name="Int. J. Syst. Evol. Microbiol.">
        <title>The Global Catalogue of Microorganisms (GCM) 10K type strain sequencing project: providing services to taxonomists for standard genome sequencing and annotation.</title>
        <authorList>
            <consortium name="The Broad Institute Genomics Platform"/>
            <consortium name="The Broad Institute Genome Sequencing Center for Infectious Disease"/>
            <person name="Wu L."/>
            <person name="Ma J."/>
        </authorList>
    </citation>
    <scope>NUCLEOTIDE SEQUENCE [LARGE SCALE GENOMIC DNA]</scope>
    <source>
        <strain evidence="4 5">JCM 14969</strain>
    </source>
</reference>
<gene>
    <name evidence="4" type="ORF">GCM10009789_73060</name>
</gene>
<protein>
    <submittedName>
        <fullName evidence="4">Long-chain fatty acid--CoA ligase</fullName>
    </submittedName>
</protein>